<dbReference type="Proteomes" id="UP000013988">
    <property type="component" value="Unassembled WGS sequence"/>
</dbReference>
<keyword evidence="3" id="KW-1185">Reference proteome</keyword>
<dbReference type="InterPro" id="IPR036515">
    <property type="entry name" value="Transposase_17_sf"/>
</dbReference>
<feature type="non-terminal residue" evidence="2">
    <location>
        <position position="143"/>
    </location>
</feature>
<dbReference type="GO" id="GO:0003677">
    <property type="term" value="F:DNA binding"/>
    <property type="evidence" value="ECO:0007669"/>
    <property type="project" value="InterPro"/>
</dbReference>
<dbReference type="SMART" id="SM01321">
    <property type="entry name" value="Y1_Tnp"/>
    <property type="match status" value="1"/>
</dbReference>
<dbReference type="RefSeq" id="WP_016209215.1">
    <property type="nucleotide sequence ID" value="NZ_ASRV01000281.1"/>
</dbReference>
<gene>
    <name evidence="2" type="ORF">A500_20103</name>
</gene>
<name>R9BSY0_9CLOT</name>
<dbReference type="AlphaFoldDB" id="R9BSY0"/>
<feature type="domain" description="Transposase IS200-like" evidence="1">
    <location>
        <begin position="9"/>
        <end position="125"/>
    </location>
</feature>
<dbReference type="SUPFAM" id="SSF143422">
    <property type="entry name" value="Transposase IS200-like"/>
    <property type="match status" value="1"/>
</dbReference>
<evidence type="ECO:0000259" key="1">
    <source>
        <dbReference type="SMART" id="SM01321"/>
    </source>
</evidence>
<dbReference type="PANTHER" id="PTHR34322">
    <property type="entry name" value="TRANSPOSASE, Y1_TNP DOMAIN-CONTAINING"/>
    <property type="match status" value="1"/>
</dbReference>
<dbReference type="GO" id="GO:0006313">
    <property type="term" value="P:DNA transposition"/>
    <property type="evidence" value="ECO:0007669"/>
    <property type="project" value="InterPro"/>
</dbReference>
<organism evidence="2 3">
    <name type="scientific">Clostridium sartagoforme AAU1</name>
    <dbReference type="NCBI Taxonomy" id="1202534"/>
    <lineage>
        <taxon>Bacteria</taxon>
        <taxon>Bacillati</taxon>
        <taxon>Bacillota</taxon>
        <taxon>Clostridia</taxon>
        <taxon>Eubacteriales</taxon>
        <taxon>Clostridiaceae</taxon>
        <taxon>Clostridium</taxon>
    </lineage>
</organism>
<evidence type="ECO:0000313" key="3">
    <source>
        <dbReference type="Proteomes" id="UP000013988"/>
    </source>
</evidence>
<dbReference type="GO" id="GO:0004803">
    <property type="term" value="F:transposase activity"/>
    <property type="evidence" value="ECO:0007669"/>
    <property type="project" value="InterPro"/>
</dbReference>
<dbReference type="InterPro" id="IPR002686">
    <property type="entry name" value="Transposase_17"/>
</dbReference>
<comment type="caution">
    <text evidence="2">The sequence shown here is derived from an EMBL/GenBank/DDBJ whole genome shotgun (WGS) entry which is preliminary data.</text>
</comment>
<dbReference type="Gene3D" id="3.30.70.1290">
    <property type="entry name" value="Transposase IS200-like"/>
    <property type="match status" value="1"/>
</dbReference>
<reference evidence="2 3" key="1">
    <citation type="submission" date="2013-03" db="EMBL/GenBank/DDBJ databases">
        <title>Whole genome shotgun sequencing of Clostridium sartagoforme AAU1.</title>
        <authorList>
            <person name="Joshi C.G."/>
            <person name="Duggirala S.M."/>
            <person name="Nathani N.M."/>
            <person name="Bhatt V.D."/>
            <person name="Patel A.K."/>
            <person name="Pandya P.R."/>
            <person name="KaPatel J.A."/>
        </authorList>
    </citation>
    <scope>NUCLEOTIDE SEQUENCE [LARGE SCALE GENOMIC DNA]</scope>
    <source>
        <strain evidence="2 3">AAU1</strain>
    </source>
</reference>
<dbReference type="NCBIfam" id="NF047646">
    <property type="entry name" value="REP_Tyr_transpos"/>
    <property type="match status" value="1"/>
</dbReference>
<accession>R9BSY0</accession>
<evidence type="ECO:0000313" key="2">
    <source>
        <dbReference type="EMBL" id="EOR19800.1"/>
    </source>
</evidence>
<dbReference type="PANTHER" id="PTHR34322:SF2">
    <property type="entry name" value="TRANSPOSASE IS200-LIKE DOMAIN-CONTAINING PROTEIN"/>
    <property type="match status" value="1"/>
</dbReference>
<protein>
    <submittedName>
        <fullName evidence="2">Transposase</fullName>
    </submittedName>
</protein>
<proteinExistence type="predicted"/>
<sequence>MTYKKREWWPGVVLHITARGNHRNDIFRDEEDFQIYLDLMKESIEFYNADFEVYAYCLMDNHVHLLVKCKERHISLFISRIHSLYAKIFNNKYRYIGYLFQNRYFTEVIEDDSQLLATCRYIHLNPVRAKMVKKPEEYNWSSY</sequence>
<dbReference type="OrthoDB" id="9788881at2"/>
<dbReference type="Pfam" id="PF01797">
    <property type="entry name" value="Y1_Tnp"/>
    <property type="match status" value="1"/>
</dbReference>
<dbReference type="EMBL" id="ASRV01000281">
    <property type="protein sequence ID" value="EOR19800.1"/>
    <property type="molecule type" value="Genomic_DNA"/>
</dbReference>